<comment type="caution">
    <text evidence="4">The sequence shown here is derived from an EMBL/GenBank/DDBJ whole genome shotgun (WGS) entry which is preliminary data.</text>
</comment>
<keyword evidence="1" id="KW-0238">DNA-binding</keyword>
<dbReference type="EMBL" id="CAMKVN010000432">
    <property type="protein sequence ID" value="CAI2167895.1"/>
    <property type="molecule type" value="Genomic_DNA"/>
</dbReference>
<dbReference type="InterPro" id="IPR013762">
    <property type="entry name" value="Integrase-like_cat_sf"/>
</dbReference>
<evidence type="ECO:0000259" key="3">
    <source>
        <dbReference type="PROSITE" id="PS51898"/>
    </source>
</evidence>
<sequence>MPKSKKLQKQIENKLEKLNSDALYNLVENCKEILTLLEDQLIKGKLDELGQPFYEDARAAKAGINKRITPHTFRRSFATLLYRNGAQLLTIQQLLGHSSVQTTEQYIQNDFEYVYADYKLAQRIKNKRIRLTQRLEGQCIGGLLSWDEEDKYWLNLVELDDTFKNLRAH</sequence>
<dbReference type="GO" id="GO:0015074">
    <property type="term" value="P:DNA integration"/>
    <property type="evidence" value="ECO:0007669"/>
    <property type="project" value="InterPro"/>
</dbReference>
<dbReference type="GO" id="GO:0003677">
    <property type="term" value="F:DNA binding"/>
    <property type="evidence" value="ECO:0007669"/>
    <property type="project" value="UniProtKB-KW"/>
</dbReference>
<dbReference type="Gene3D" id="1.10.443.10">
    <property type="entry name" value="Intergrase catalytic core"/>
    <property type="match status" value="1"/>
</dbReference>
<name>A0A9W4SGC7_9GLOM</name>
<protein>
    <submittedName>
        <fullName evidence="4">1489_t:CDS:1</fullName>
    </submittedName>
</protein>
<evidence type="ECO:0000256" key="2">
    <source>
        <dbReference type="ARBA" id="ARBA00023172"/>
    </source>
</evidence>
<dbReference type="InterPro" id="IPR011010">
    <property type="entry name" value="DNA_brk_join_enz"/>
</dbReference>
<dbReference type="GO" id="GO:0006310">
    <property type="term" value="P:DNA recombination"/>
    <property type="evidence" value="ECO:0007669"/>
    <property type="project" value="UniProtKB-KW"/>
</dbReference>
<dbReference type="OrthoDB" id="2437342at2759"/>
<dbReference type="PANTHER" id="PTHR30349">
    <property type="entry name" value="PHAGE INTEGRASE-RELATED"/>
    <property type="match status" value="1"/>
</dbReference>
<dbReference type="PANTHER" id="PTHR30349:SF41">
    <property type="entry name" value="INTEGRASE_RECOMBINASE PROTEIN MJ0367-RELATED"/>
    <property type="match status" value="1"/>
</dbReference>
<proteinExistence type="predicted"/>
<reference evidence="4" key="1">
    <citation type="submission" date="2022-08" db="EMBL/GenBank/DDBJ databases">
        <authorList>
            <person name="Kallberg Y."/>
            <person name="Tangrot J."/>
            <person name="Rosling A."/>
        </authorList>
    </citation>
    <scope>NUCLEOTIDE SEQUENCE</scope>
    <source>
        <strain evidence="4">Wild A</strain>
    </source>
</reference>
<dbReference type="InterPro" id="IPR050090">
    <property type="entry name" value="Tyrosine_recombinase_XerCD"/>
</dbReference>
<keyword evidence="5" id="KW-1185">Reference proteome</keyword>
<gene>
    <name evidence="4" type="ORF">FWILDA_LOCUS3309</name>
</gene>
<evidence type="ECO:0000256" key="1">
    <source>
        <dbReference type="ARBA" id="ARBA00023125"/>
    </source>
</evidence>
<evidence type="ECO:0000313" key="5">
    <source>
        <dbReference type="Proteomes" id="UP001153678"/>
    </source>
</evidence>
<dbReference type="SUPFAM" id="SSF56349">
    <property type="entry name" value="DNA breaking-rejoining enzymes"/>
    <property type="match status" value="1"/>
</dbReference>
<organism evidence="4 5">
    <name type="scientific">Funneliformis geosporum</name>
    <dbReference type="NCBI Taxonomy" id="1117311"/>
    <lineage>
        <taxon>Eukaryota</taxon>
        <taxon>Fungi</taxon>
        <taxon>Fungi incertae sedis</taxon>
        <taxon>Mucoromycota</taxon>
        <taxon>Glomeromycotina</taxon>
        <taxon>Glomeromycetes</taxon>
        <taxon>Glomerales</taxon>
        <taxon>Glomeraceae</taxon>
        <taxon>Funneliformis</taxon>
    </lineage>
</organism>
<dbReference type="Pfam" id="PF00589">
    <property type="entry name" value="Phage_integrase"/>
    <property type="match status" value="1"/>
</dbReference>
<dbReference type="Proteomes" id="UP001153678">
    <property type="component" value="Unassembled WGS sequence"/>
</dbReference>
<accession>A0A9W4SGC7</accession>
<evidence type="ECO:0000313" key="4">
    <source>
        <dbReference type="EMBL" id="CAI2167895.1"/>
    </source>
</evidence>
<dbReference type="InterPro" id="IPR002104">
    <property type="entry name" value="Integrase_catalytic"/>
</dbReference>
<dbReference type="PROSITE" id="PS51898">
    <property type="entry name" value="TYR_RECOMBINASE"/>
    <property type="match status" value="1"/>
</dbReference>
<feature type="domain" description="Tyr recombinase" evidence="3">
    <location>
        <begin position="1"/>
        <end position="119"/>
    </location>
</feature>
<keyword evidence="2" id="KW-0233">DNA recombination</keyword>
<dbReference type="AlphaFoldDB" id="A0A9W4SGC7"/>